<comment type="similarity">
    <text evidence="2">Belongs to the threonine aldolase family.</text>
</comment>
<name>A0A1G7UNA2_PSEOR</name>
<dbReference type="PIRSF" id="PIRSF017617">
    <property type="entry name" value="Thr_aldolase"/>
    <property type="match status" value="1"/>
</dbReference>
<organism evidence="8 9">
    <name type="scientific">Pseudonocardia oroxyli</name>
    <dbReference type="NCBI Taxonomy" id="366584"/>
    <lineage>
        <taxon>Bacteria</taxon>
        <taxon>Bacillati</taxon>
        <taxon>Actinomycetota</taxon>
        <taxon>Actinomycetes</taxon>
        <taxon>Pseudonocardiales</taxon>
        <taxon>Pseudonocardiaceae</taxon>
        <taxon>Pseudonocardia</taxon>
    </lineage>
</organism>
<dbReference type="RefSeq" id="WP_093086542.1">
    <property type="nucleotide sequence ID" value="NZ_FNBE01000012.1"/>
</dbReference>
<evidence type="ECO:0000256" key="2">
    <source>
        <dbReference type="ARBA" id="ARBA00006966"/>
    </source>
</evidence>
<dbReference type="InterPro" id="IPR015421">
    <property type="entry name" value="PyrdxlP-dep_Trfase_major"/>
</dbReference>
<accession>A0A1G7UNA2</accession>
<evidence type="ECO:0000313" key="9">
    <source>
        <dbReference type="Proteomes" id="UP000198967"/>
    </source>
</evidence>
<evidence type="ECO:0000256" key="4">
    <source>
        <dbReference type="ARBA" id="ARBA00023239"/>
    </source>
</evidence>
<evidence type="ECO:0000256" key="6">
    <source>
        <dbReference type="SAM" id="MobiDB-lite"/>
    </source>
</evidence>
<dbReference type="FunFam" id="3.40.640.10:FF:000030">
    <property type="entry name" value="Low-specificity L-threonine aldolase"/>
    <property type="match status" value="1"/>
</dbReference>
<dbReference type="AlphaFoldDB" id="A0A1G7UNA2"/>
<dbReference type="OrthoDB" id="9774495at2"/>
<dbReference type="InterPro" id="IPR023603">
    <property type="entry name" value="Low_specificity_L-TA-like"/>
</dbReference>
<dbReference type="InterPro" id="IPR015422">
    <property type="entry name" value="PyrdxlP-dep_Trfase_small"/>
</dbReference>
<dbReference type="GO" id="GO:0005829">
    <property type="term" value="C:cytosol"/>
    <property type="evidence" value="ECO:0007669"/>
    <property type="project" value="TreeGrafter"/>
</dbReference>
<feature type="compositionally biased region" description="Basic residues" evidence="6">
    <location>
        <begin position="1"/>
        <end position="10"/>
    </location>
</feature>
<dbReference type="PANTHER" id="PTHR48097:SF9">
    <property type="entry name" value="L-THREONINE ALDOLASE"/>
    <property type="match status" value="1"/>
</dbReference>
<protein>
    <submittedName>
        <fullName evidence="8">L-threonine aldolase</fullName>
    </submittedName>
</protein>
<dbReference type="Proteomes" id="UP000198967">
    <property type="component" value="Unassembled WGS sequence"/>
</dbReference>
<dbReference type="Gene3D" id="3.90.1150.10">
    <property type="entry name" value="Aspartate Aminotransferase, domain 1"/>
    <property type="match status" value="1"/>
</dbReference>
<comment type="cofactor">
    <cofactor evidence="1">
        <name>pyridoxal 5'-phosphate</name>
        <dbReference type="ChEBI" id="CHEBI:597326"/>
    </cofactor>
</comment>
<dbReference type="GO" id="GO:0006545">
    <property type="term" value="P:glycine biosynthetic process"/>
    <property type="evidence" value="ECO:0007669"/>
    <property type="project" value="TreeGrafter"/>
</dbReference>
<evidence type="ECO:0000256" key="3">
    <source>
        <dbReference type="ARBA" id="ARBA00022898"/>
    </source>
</evidence>
<dbReference type="EMBL" id="FNBE01000012">
    <property type="protein sequence ID" value="SDG48984.1"/>
    <property type="molecule type" value="Genomic_DNA"/>
</dbReference>
<evidence type="ECO:0000313" key="8">
    <source>
        <dbReference type="EMBL" id="SDG48984.1"/>
    </source>
</evidence>
<feature type="region of interest" description="Disordered" evidence="6">
    <location>
        <begin position="1"/>
        <end position="31"/>
    </location>
</feature>
<dbReference type="Gene3D" id="3.40.640.10">
    <property type="entry name" value="Type I PLP-dependent aspartate aminotransferase-like (Major domain)"/>
    <property type="match status" value="1"/>
</dbReference>
<keyword evidence="9" id="KW-1185">Reference proteome</keyword>
<feature type="domain" description="Aromatic amino acid beta-eliminating lyase/threonine aldolase" evidence="7">
    <location>
        <begin position="23"/>
        <end position="307"/>
    </location>
</feature>
<reference evidence="8 9" key="1">
    <citation type="submission" date="2016-10" db="EMBL/GenBank/DDBJ databases">
        <authorList>
            <person name="de Groot N.N."/>
        </authorList>
    </citation>
    <scope>NUCLEOTIDE SEQUENCE [LARGE SCALE GENOMIC DNA]</scope>
    <source>
        <strain evidence="8 9">CGMCC 4.3143</strain>
    </source>
</reference>
<keyword evidence="4" id="KW-0456">Lyase</keyword>
<evidence type="ECO:0000256" key="1">
    <source>
        <dbReference type="ARBA" id="ARBA00001933"/>
    </source>
</evidence>
<dbReference type="STRING" id="366584.SAMN05216377_11299"/>
<dbReference type="GO" id="GO:0006567">
    <property type="term" value="P:L-threonine catabolic process"/>
    <property type="evidence" value="ECO:0007669"/>
    <property type="project" value="TreeGrafter"/>
</dbReference>
<dbReference type="SUPFAM" id="SSF53383">
    <property type="entry name" value="PLP-dependent transferases"/>
    <property type="match status" value="1"/>
</dbReference>
<evidence type="ECO:0000259" key="7">
    <source>
        <dbReference type="Pfam" id="PF01212"/>
    </source>
</evidence>
<dbReference type="InterPro" id="IPR015424">
    <property type="entry name" value="PyrdxlP-dep_Trfase"/>
</dbReference>
<dbReference type="InterPro" id="IPR001597">
    <property type="entry name" value="ArAA_b-elim_lyase/Thr_aldolase"/>
</dbReference>
<dbReference type="PANTHER" id="PTHR48097">
    <property type="entry name" value="L-THREONINE ALDOLASE-RELATED"/>
    <property type="match status" value="1"/>
</dbReference>
<proteinExistence type="inferred from homology"/>
<feature type="modified residue" description="N6-(pyridoxal phosphate)lysine" evidence="5">
    <location>
        <position position="222"/>
    </location>
</feature>
<dbReference type="NCBIfam" id="NF041359">
    <property type="entry name" value="GntG_guanitoxin"/>
    <property type="match status" value="1"/>
</dbReference>
<sequence>MRTRTRRPARRLSTAKADTAPIDLRSDTVTRPTPEMRKAMAAAEVGDDVLDHDPTMAELEERVAGLLGASAALWTPSGSMGNLIALMSHLQRGDSFLAPAGSHVLDAELGTAAWLAGGMPRPLEHDAGPGRVSAAAVRRAAGGDAPYYALTTRLLCLENTHNAAGGTVTRPEDHARVASAAKAAGLAVHLDGARLWHAAVKLGVPLGALTVGSDTVQVCLSKGLGAPVGSVVAGSVEFVQQARRLRKMLGGGVRQGGVLAAAGLVALDRVDRLAEDHARAATLAAGLRERGWRAPEPETNIVLVAVADLPGTLARFRESGVLASAMSGKVRLMTHADVGDAEITAALDRIGPLEQGQAGRPAVRGAS</sequence>
<keyword evidence="3" id="KW-0663">Pyridoxal phosphate</keyword>
<gene>
    <name evidence="8" type="ORF">SAMN05216377_11299</name>
</gene>
<evidence type="ECO:0000256" key="5">
    <source>
        <dbReference type="PIRSR" id="PIRSR017617-1"/>
    </source>
</evidence>
<dbReference type="GO" id="GO:0008732">
    <property type="term" value="F:L-allo-threonine aldolase activity"/>
    <property type="evidence" value="ECO:0007669"/>
    <property type="project" value="TreeGrafter"/>
</dbReference>
<dbReference type="Pfam" id="PF01212">
    <property type="entry name" value="Beta_elim_lyase"/>
    <property type="match status" value="1"/>
</dbReference>